<dbReference type="InterPro" id="IPR051531">
    <property type="entry name" value="N-acetyltransferase"/>
</dbReference>
<keyword evidence="5" id="KW-0687">Ribonucleoprotein</keyword>
<accession>A0A1H9U7I6</accession>
<dbReference type="RefSeq" id="WP_074730852.1">
    <property type="nucleotide sequence ID" value="NZ_FOGW01000024.1"/>
</dbReference>
<keyword evidence="1" id="KW-0808">Transferase</keyword>
<dbReference type="PANTHER" id="PTHR43792:SF8">
    <property type="entry name" value="[RIBOSOMAL PROTEIN US5]-ALANINE N-ACETYLTRANSFERASE"/>
    <property type="match status" value="1"/>
</dbReference>
<dbReference type="Pfam" id="PF00583">
    <property type="entry name" value="Acetyltransf_1"/>
    <property type="match status" value="1"/>
</dbReference>
<keyword evidence="5" id="KW-0689">Ribosomal protein</keyword>
<dbReference type="CDD" id="cd04301">
    <property type="entry name" value="NAT_SF"/>
    <property type="match status" value="1"/>
</dbReference>
<dbReference type="PROSITE" id="PS51186">
    <property type="entry name" value="GNAT"/>
    <property type="match status" value="1"/>
</dbReference>
<keyword evidence="6" id="KW-1185">Reference proteome</keyword>
<protein>
    <submittedName>
        <fullName evidence="5">Ribosomal protein S18 acetylase RimI</fullName>
    </submittedName>
</protein>
<keyword evidence="2" id="KW-0012">Acyltransferase</keyword>
<gene>
    <name evidence="5" type="ORF">SAMN02910429_01969</name>
</gene>
<dbReference type="SUPFAM" id="SSF55729">
    <property type="entry name" value="Acyl-CoA N-acyltransferases (Nat)"/>
    <property type="match status" value="1"/>
</dbReference>
<evidence type="ECO:0000256" key="1">
    <source>
        <dbReference type="ARBA" id="ARBA00022679"/>
    </source>
</evidence>
<evidence type="ECO:0000256" key="3">
    <source>
        <dbReference type="ARBA" id="ARBA00038502"/>
    </source>
</evidence>
<dbReference type="InterPro" id="IPR000182">
    <property type="entry name" value="GNAT_dom"/>
</dbReference>
<sequence length="185" mass="21044">MHFEAEIITCKSGKELRIVSIGPDYAEQFLDFMHQVSNDTHFMSRYGNEVGQTEKDILAERERLNGLFEDDRQGMLSIFDGNRIIGNIVIRNVGKGRKTKHRCSIGLAVRKEYHGEGLGTILMEYAIKFAKTAGYQYIELGVFSDNKTAQGLYKKMGFEEWGRLPNAFILDDGSTLDEITMYKAI</sequence>
<dbReference type="GO" id="GO:0005840">
    <property type="term" value="C:ribosome"/>
    <property type="evidence" value="ECO:0007669"/>
    <property type="project" value="UniProtKB-KW"/>
</dbReference>
<evidence type="ECO:0000259" key="4">
    <source>
        <dbReference type="PROSITE" id="PS51186"/>
    </source>
</evidence>
<feature type="domain" description="N-acetyltransferase" evidence="4">
    <location>
        <begin position="16"/>
        <end position="185"/>
    </location>
</feature>
<dbReference type="AlphaFoldDB" id="A0A1H9U7I6"/>
<name>A0A1H9U7I6_9FIRM</name>
<evidence type="ECO:0000313" key="5">
    <source>
        <dbReference type="EMBL" id="SES05282.1"/>
    </source>
</evidence>
<reference evidence="6" key="1">
    <citation type="submission" date="2016-10" db="EMBL/GenBank/DDBJ databases">
        <authorList>
            <person name="Varghese N."/>
            <person name="Submissions S."/>
        </authorList>
    </citation>
    <scope>NUCLEOTIDE SEQUENCE [LARGE SCALE GENOMIC DNA]</scope>
    <source>
        <strain evidence="6">S1b</strain>
    </source>
</reference>
<evidence type="ECO:0000256" key="2">
    <source>
        <dbReference type="ARBA" id="ARBA00023315"/>
    </source>
</evidence>
<dbReference type="EMBL" id="FOGW01000024">
    <property type="protein sequence ID" value="SES05282.1"/>
    <property type="molecule type" value="Genomic_DNA"/>
</dbReference>
<organism evidence="5 6">
    <name type="scientific">Lachnobacterium bovis</name>
    <dbReference type="NCBI Taxonomy" id="140626"/>
    <lineage>
        <taxon>Bacteria</taxon>
        <taxon>Bacillati</taxon>
        <taxon>Bacillota</taxon>
        <taxon>Clostridia</taxon>
        <taxon>Lachnospirales</taxon>
        <taxon>Lachnospiraceae</taxon>
        <taxon>Lachnobacterium</taxon>
    </lineage>
</organism>
<evidence type="ECO:0000313" key="6">
    <source>
        <dbReference type="Proteomes" id="UP000182471"/>
    </source>
</evidence>
<dbReference type="Proteomes" id="UP000182471">
    <property type="component" value="Unassembled WGS sequence"/>
</dbReference>
<dbReference type="GO" id="GO:0016747">
    <property type="term" value="F:acyltransferase activity, transferring groups other than amino-acyl groups"/>
    <property type="evidence" value="ECO:0007669"/>
    <property type="project" value="InterPro"/>
</dbReference>
<dbReference type="InterPro" id="IPR016181">
    <property type="entry name" value="Acyl_CoA_acyltransferase"/>
</dbReference>
<dbReference type="Gene3D" id="3.40.630.30">
    <property type="match status" value="1"/>
</dbReference>
<comment type="similarity">
    <text evidence="3">Belongs to the acetyltransferase family. RimJ subfamily.</text>
</comment>
<proteinExistence type="inferred from homology"/>
<dbReference type="PANTHER" id="PTHR43792">
    <property type="entry name" value="GNAT FAMILY, PUTATIVE (AFU_ORTHOLOGUE AFUA_3G00765)-RELATED-RELATED"/>
    <property type="match status" value="1"/>
</dbReference>